<evidence type="ECO:0000313" key="7">
    <source>
        <dbReference type="Proteomes" id="UP000001401"/>
    </source>
</evidence>
<gene>
    <name evidence="6" type="ordered locus">Bcell_3109</name>
</gene>
<dbReference type="GO" id="GO:0005737">
    <property type="term" value="C:cytoplasm"/>
    <property type="evidence" value="ECO:0007669"/>
    <property type="project" value="TreeGrafter"/>
</dbReference>
<evidence type="ECO:0000256" key="1">
    <source>
        <dbReference type="ARBA" id="ARBA00022723"/>
    </source>
</evidence>
<organism evidence="6 7">
    <name type="scientific">Evansella cellulosilytica (strain ATCC 21833 / DSM 2522 / FERM P-1141 / JCM 9156 / N-4)</name>
    <name type="common">Bacillus cellulosilyticus</name>
    <dbReference type="NCBI Taxonomy" id="649639"/>
    <lineage>
        <taxon>Bacteria</taxon>
        <taxon>Bacillati</taxon>
        <taxon>Bacillota</taxon>
        <taxon>Bacilli</taxon>
        <taxon>Bacillales</taxon>
        <taxon>Bacillaceae</taxon>
        <taxon>Evansella</taxon>
    </lineage>
</organism>
<keyword evidence="2 4" id="KW-0547">Nucleotide-binding</keyword>
<sequence>MNPLYGWLIYNGNLKTDKFIDYVRWFQKVAKEHDVYVDAIANNELLVTIERSGEASFTSKKVDMSRKRPDFVHFADKDLHLARHLENAGIPVFNSSSAIELCDNKAYMHQVLSSKHIPMPKTIISPKVYPGLPLTDESHVEMIKETLNFPLILKEAYGSFGQQVYWINNEKELIQKVTELKGRELVFQEPVMTSLGTDIRLNVVGERVVAAMKRTSETDFRANVTAGGKTIRYKPTANEEALAIASAKAVGAVFAGVDLLIGEDGPVLCEVNSNPHLRSIYECTGVDVAVEMVEFIKVACRKGE</sequence>
<keyword evidence="3 4" id="KW-0067">ATP-binding</keyword>
<proteinExistence type="predicted"/>
<keyword evidence="6" id="KW-0436">Ligase</keyword>
<evidence type="ECO:0000259" key="5">
    <source>
        <dbReference type="PROSITE" id="PS50975"/>
    </source>
</evidence>
<dbReference type="PROSITE" id="PS50975">
    <property type="entry name" value="ATP_GRASP"/>
    <property type="match status" value="1"/>
</dbReference>
<dbReference type="KEGG" id="bco:Bcell_3109"/>
<dbReference type="InterPro" id="IPR011761">
    <property type="entry name" value="ATP-grasp"/>
</dbReference>
<dbReference type="OrthoDB" id="9786585at2"/>
<dbReference type="eggNOG" id="COG0189">
    <property type="taxonomic scope" value="Bacteria"/>
</dbReference>
<dbReference type="SUPFAM" id="SSF56059">
    <property type="entry name" value="Glutathione synthetase ATP-binding domain-like"/>
    <property type="match status" value="1"/>
</dbReference>
<dbReference type="GO" id="GO:0016879">
    <property type="term" value="F:ligase activity, forming carbon-nitrogen bonds"/>
    <property type="evidence" value="ECO:0007669"/>
    <property type="project" value="TreeGrafter"/>
</dbReference>
<dbReference type="NCBIfam" id="TIGR00768">
    <property type="entry name" value="rimK_fam"/>
    <property type="match status" value="1"/>
</dbReference>
<dbReference type="PANTHER" id="PTHR21621">
    <property type="entry name" value="RIBOSOMAL PROTEIN S6 MODIFICATION PROTEIN"/>
    <property type="match status" value="1"/>
</dbReference>
<dbReference type="InterPro" id="IPR004666">
    <property type="entry name" value="Rp_bS6_RimK/Lys_biosynth_LsyX"/>
</dbReference>
<dbReference type="EMBL" id="CP002394">
    <property type="protein sequence ID" value="ADU31352.1"/>
    <property type="molecule type" value="Genomic_DNA"/>
</dbReference>
<evidence type="ECO:0000256" key="3">
    <source>
        <dbReference type="ARBA" id="ARBA00022840"/>
    </source>
</evidence>
<keyword evidence="1" id="KW-0479">Metal-binding</keyword>
<keyword evidence="7" id="KW-1185">Reference proteome</keyword>
<evidence type="ECO:0000256" key="2">
    <source>
        <dbReference type="ARBA" id="ARBA00022741"/>
    </source>
</evidence>
<evidence type="ECO:0000313" key="6">
    <source>
        <dbReference type="EMBL" id="ADU31352.1"/>
    </source>
</evidence>
<dbReference type="GO" id="GO:0005524">
    <property type="term" value="F:ATP binding"/>
    <property type="evidence" value="ECO:0007669"/>
    <property type="project" value="UniProtKB-UniRule"/>
</dbReference>
<dbReference type="GO" id="GO:0046872">
    <property type="term" value="F:metal ion binding"/>
    <property type="evidence" value="ECO:0007669"/>
    <property type="project" value="UniProtKB-KW"/>
</dbReference>
<dbReference type="AlphaFoldDB" id="E6TZP6"/>
<dbReference type="Gene3D" id="3.40.50.20">
    <property type="match status" value="1"/>
</dbReference>
<accession>E6TZP6</accession>
<dbReference type="Proteomes" id="UP000001401">
    <property type="component" value="Chromosome"/>
</dbReference>
<evidence type="ECO:0000256" key="4">
    <source>
        <dbReference type="PROSITE-ProRule" id="PRU00409"/>
    </source>
</evidence>
<dbReference type="PANTHER" id="PTHR21621:SF0">
    <property type="entry name" value="BETA-CITRYLGLUTAMATE SYNTHASE B-RELATED"/>
    <property type="match status" value="1"/>
</dbReference>
<name>E6TZP6_EVAC2</name>
<dbReference type="HOGENOM" id="CLU_054353_0_2_9"/>
<dbReference type="Gene3D" id="3.30.470.20">
    <property type="entry name" value="ATP-grasp fold, B domain"/>
    <property type="match status" value="1"/>
</dbReference>
<dbReference type="STRING" id="649639.Bcell_3109"/>
<dbReference type="RefSeq" id="WP_013489683.1">
    <property type="nucleotide sequence ID" value="NC_014829.1"/>
</dbReference>
<dbReference type="Pfam" id="PF08443">
    <property type="entry name" value="RimK"/>
    <property type="match status" value="1"/>
</dbReference>
<feature type="domain" description="ATP-grasp" evidence="5">
    <location>
        <begin position="109"/>
        <end position="297"/>
    </location>
</feature>
<reference evidence="6 7" key="1">
    <citation type="submission" date="2010-12" db="EMBL/GenBank/DDBJ databases">
        <title>Complete sequence of Bacillus cellulosilyticus DSM 2522.</title>
        <authorList>
            <consortium name="US DOE Joint Genome Institute"/>
            <person name="Lucas S."/>
            <person name="Copeland A."/>
            <person name="Lapidus A."/>
            <person name="Cheng J.-F."/>
            <person name="Bruce D."/>
            <person name="Goodwin L."/>
            <person name="Pitluck S."/>
            <person name="Chertkov O."/>
            <person name="Detter J.C."/>
            <person name="Han C."/>
            <person name="Tapia R."/>
            <person name="Land M."/>
            <person name="Hauser L."/>
            <person name="Jeffries C."/>
            <person name="Kyrpides N."/>
            <person name="Ivanova N."/>
            <person name="Mikhailova N."/>
            <person name="Brumm P."/>
            <person name="Mead D."/>
            <person name="Woyke T."/>
        </authorList>
    </citation>
    <scope>NUCLEOTIDE SEQUENCE [LARGE SCALE GENOMIC DNA]</scope>
    <source>
        <strain evidence="7">ATCC 21833 / DSM 2522 / FERM P-1141 / JCM 9156 / N-4</strain>
    </source>
</reference>
<protein>
    <submittedName>
        <fullName evidence="6">Alpha-L-glutamate ligase, RimK family</fullName>
    </submittedName>
</protein>
<dbReference type="InterPro" id="IPR013651">
    <property type="entry name" value="ATP-grasp_RimK-type"/>
</dbReference>